<dbReference type="Pfam" id="PF00732">
    <property type="entry name" value="GMC_oxred_N"/>
    <property type="match status" value="1"/>
</dbReference>
<keyword evidence="2" id="KW-0285">Flavoprotein</keyword>
<evidence type="ECO:0000256" key="3">
    <source>
        <dbReference type="ARBA" id="ARBA00022827"/>
    </source>
</evidence>
<feature type="domain" description="Glucose-methanol-choline oxidoreductase C-terminal" evidence="6">
    <location>
        <begin position="427"/>
        <end position="538"/>
    </location>
</feature>
<evidence type="ECO:0000313" key="8">
    <source>
        <dbReference type="Proteomes" id="UP001202922"/>
    </source>
</evidence>
<dbReference type="InterPro" id="IPR000172">
    <property type="entry name" value="GMC_OxRdtase_N"/>
</dbReference>
<dbReference type="Pfam" id="PF05199">
    <property type="entry name" value="GMC_oxred_C"/>
    <property type="match status" value="1"/>
</dbReference>
<evidence type="ECO:0000256" key="4">
    <source>
        <dbReference type="ARBA" id="ARBA00023002"/>
    </source>
</evidence>
<comment type="similarity">
    <text evidence="1">Belongs to the GMC oxidoreductase family.</text>
</comment>
<keyword evidence="4" id="KW-0560">Oxidoreductase</keyword>
<dbReference type="Gene3D" id="3.50.50.60">
    <property type="entry name" value="FAD/NAD(P)-binding domain"/>
    <property type="match status" value="2"/>
</dbReference>
<dbReference type="SUPFAM" id="SSF54373">
    <property type="entry name" value="FAD-linked reductases, C-terminal domain"/>
    <property type="match status" value="1"/>
</dbReference>
<feature type="domain" description="Glucose-methanol-choline oxidoreductase N-terminal" evidence="5">
    <location>
        <begin position="117"/>
        <end position="315"/>
    </location>
</feature>
<evidence type="ECO:0000313" key="7">
    <source>
        <dbReference type="EMBL" id="MCH6471718.1"/>
    </source>
</evidence>
<dbReference type="Pfam" id="PF05834">
    <property type="entry name" value="Lycopene_cycl"/>
    <property type="match status" value="1"/>
</dbReference>
<dbReference type="InterPro" id="IPR036188">
    <property type="entry name" value="FAD/NAD-bd_sf"/>
</dbReference>
<organism evidence="7 8">
    <name type="scientific">Sinomonas terrae</name>
    <dbReference type="NCBI Taxonomy" id="2908838"/>
    <lineage>
        <taxon>Bacteria</taxon>
        <taxon>Bacillati</taxon>
        <taxon>Actinomycetota</taxon>
        <taxon>Actinomycetes</taxon>
        <taxon>Micrococcales</taxon>
        <taxon>Micrococcaceae</taxon>
        <taxon>Sinomonas</taxon>
    </lineage>
</organism>
<evidence type="ECO:0000259" key="6">
    <source>
        <dbReference type="Pfam" id="PF05199"/>
    </source>
</evidence>
<evidence type="ECO:0000256" key="2">
    <source>
        <dbReference type="ARBA" id="ARBA00022630"/>
    </source>
</evidence>
<dbReference type="Proteomes" id="UP001202922">
    <property type="component" value="Unassembled WGS sequence"/>
</dbReference>
<dbReference type="RefSeq" id="WP_241055661.1">
    <property type="nucleotide sequence ID" value="NZ_JAKZBV010000001.1"/>
</dbReference>
<reference evidence="7 8" key="1">
    <citation type="submission" date="2022-03" db="EMBL/GenBank/DDBJ databases">
        <title>Sinomonas sp. isolated from a soil.</title>
        <authorList>
            <person name="Han J."/>
            <person name="Kim D.-U."/>
        </authorList>
    </citation>
    <scope>NUCLEOTIDE SEQUENCE [LARGE SCALE GENOMIC DNA]</scope>
    <source>
        <strain evidence="7 8">5-5</strain>
    </source>
</reference>
<evidence type="ECO:0000256" key="1">
    <source>
        <dbReference type="ARBA" id="ARBA00010790"/>
    </source>
</evidence>
<evidence type="ECO:0000259" key="5">
    <source>
        <dbReference type="Pfam" id="PF00732"/>
    </source>
</evidence>
<accession>A0ABS9U4U6</accession>
<comment type="caution">
    <text evidence="7">The sequence shown here is derived from an EMBL/GenBank/DDBJ whole genome shotgun (WGS) entry which is preliminary data.</text>
</comment>
<sequence length="566" mass="62136">MRGPNPLVTVRTLANVKARNESAWLLPVSSPDVTERMRRYADDDEVDLVIVGCGAGGSTVAQRLAREGWSVVVLEAGPFWEPERDWVSDEAGSHHLYWTEPRVIDGEDPVPLGSNNSGRGVGGSMVHFAGYAPRFHPSDFHTESSDGVGADWPLDYEDLRPYYEDMEEELPVAGQDWPWGEPHSYPHSPHPVGGNGEVFLRGAEKCGIEARVGPVAISNGRFGHRRHCIYRGFCLQGCKVDAKASPLITHVPDAIAHGAEIRANSTATRIDVDERTGLATGVHFVQGGVERFQRARNVAVAAYSIETPRLLLNSSSPRFPDGLCNDFDFVGRYLMVQGAPQTGGRFEDEVRMYKAPPPEVSTEQFYETDPSKPYKRGFSIQTVSPLPITWAEHIAAQGHWGRELRRRMSDYVHWACLGALCEFLPLPGNRVTLDAEKDRRGMPVAHVTYSRGGNDKRLMKAAQETMEQILKAAGASEVMTIERYAHLVGGARMAADQEHGVVDADCRTFAVPNLFLTDGSVLPTQGSANPALTIMALAARTATRLAAGARQGVRRPTETFTLQKES</sequence>
<dbReference type="PANTHER" id="PTHR46056">
    <property type="entry name" value="LONG-CHAIN-ALCOHOL OXIDASE"/>
    <property type="match status" value="1"/>
</dbReference>
<dbReference type="InterPro" id="IPR007867">
    <property type="entry name" value="GMC_OxRtase_C"/>
</dbReference>
<dbReference type="EMBL" id="JAKZBV010000001">
    <property type="protein sequence ID" value="MCH6471718.1"/>
    <property type="molecule type" value="Genomic_DNA"/>
</dbReference>
<dbReference type="PANTHER" id="PTHR46056:SF12">
    <property type="entry name" value="LONG-CHAIN-ALCOHOL OXIDASE"/>
    <property type="match status" value="1"/>
</dbReference>
<dbReference type="SUPFAM" id="SSF51905">
    <property type="entry name" value="FAD/NAD(P)-binding domain"/>
    <property type="match status" value="1"/>
</dbReference>
<protein>
    <submittedName>
        <fullName evidence="7">GMC family oxidoreductase</fullName>
    </submittedName>
</protein>
<keyword evidence="3" id="KW-0274">FAD</keyword>
<name>A0ABS9U4U6_9MICC</name>
<keyword evidence="8" id="KW-1185">Reference proteome</keyword>
<proteinExistence type="inferred from homology"/>
<gene>
    <name evidence="7" type="ORF">L0M17_17365</name>
</gene>